<name>A0ABW2U667_9BACT</name>
<sequence length="85" mass="9672">MQLELNLSLDWAEVGSVSYMPKKRDKDGSRYYDIIVQRRDRADGKPASGIADKISLSLYTQDEKEVATLVKKLDAVRRHCTSKRG</sequence>
<dbReference type="Proteomes" id="UP001596513">
    <property type="component" value="Unassembled WGS sequence"/>
</dbReference>
<reference evidence="2" key="1">
    <citation type="journal article" date="2019" name="Int. J. Syst. Evol. Microbiol.">
        <title>The Global Catalogue of Microorganisms (GCM) 10K type strain sequencing project: providing services to taxonomists for standard genome sequencing and annotation.</title>
        <authorList>
            <consortium name="The Broad Institute Genomics Platform"/>
            <consortium name="The Broad Institute Genome Sequencing Center for Infectious Disease"/>
            <person name="Wu L."/>
            <person name="Ma J."/>
        </authorList>
    </citation>
    <scope>NUCLEOTIDE SEQUENCE [LARGE SCALE GENOMIC DNA]</scope>
    <source>
        <strain evidence="2">JCM 19635</strain>
    </source>
</reference>
<evidence type="ECO:0000313" key="1">
    <source>
        <dbReference type="EMBL" id="MFC7667867.1"/>
    </source>
</evidence>
<accession>A0ABW2U667</accession>
<dbReference type="EMBL" id="JBHTEK010000001">
    <property type="protein sequence ID" value="MFC7667867.1"/>
    <property type="molecule type" value="Genomic_DNA"/>
</dbReference>
<evidence type="ECO:0000313" key="2">
    <source>
        <dbReference type="Proteomes" id="UP001596513"/>
    </source>
</evidence>
<keyword evidence="2" id="KW-1185">Reference proteome</keyword>
<comment type="caution">
    <text evidence="1">The sequence shown here is derived from an EMBL/GenBank/DDBJ whole genome shotgun (WGS) entry which is preliminary data.</text>
</comment>
<gene>
    <name evidence="1" type="ORF">ACFQT0_11060</name>
</gene>
<proteinExistence type="predicted"/>
<dbReference type="RefSeq" id="WP_380202739.1">
    <property type="nucleotide sequence ID" value="NZ_JBHTEK010000001.1"/>
</dbReference>
<organism evidence="1 2">
    <name type="scientific">Hymenobacter humi</name>
    <dbReference type="NCBI Taxonomy" id="1411620"/>
    <lineage>
        <taxon>Bacteria</taxon>
        <taxon>Pseudomonadati</taxon>
        <taxon>Bacteroidota</taxon>
        <taxon>Cytophagia</taxon>
        <taxon>Cytophagales</taxon>
        <taxon>Hymenobacteraceae</taxon>
        <taxon>Hymenobacter</taxon>
    </lineage>
</organism>
<protein>
    <submittedName>
        <fullName evidence="1">Uncharacterized protein</fullName>
    </submittedName>
</protein>